<dbReference type="Proteomes" id="UP001282288">
    <property type="component" value="Unassembled WGS sequence"/>
</dbReference>
<name>A0AAP6ELH5_9ACTN</name>
<proteinExistence type="predicted"/>
<accession>A0AAP6ELH5</accession>
<gene>
    <name evidence="2" type="ORF">PV399_44090</name>
</gene>
<dbReference type="Pfam" id="PF22740">
    <property type="entry name" value="PapZ_C"/>
    <property type="match status" value="1"/>
</dbReference>
<dbReference type="GeneID" id="69804777"/>
<dbReference type="PANTHER" id="PTHR30448:SF0">
    <property type="entry name" value="RNASE ADAPTER PROTEIN RAPZ"/>
    <property type="match status" value="1"/>
</dbReference>
<reference evidence="2" key="1">
    <citation type="journal article" date="2023" name="Microb. Genom.">
        <title>Mesoterricola silvestris gen. nov., sp. nov., Mesoterricola sediminis sp. nov., Geothrix oryzae sp. nov., Geothrix edaphica sp. nov., Geothrix rubra sp. nov., and Geothrix limicola sp. nov., six novel members of Acidobacteriota isolated from soils.</title>
        <authorList>
            <person name="Weisberg A.J."/>
            <person name="Pearce E."/>
            <person name="Kramer C.G."/>
            <person name="Chang J.H."/>
            <person name="Clarke C.R."/>
        </authorList>
    </citation>
    <scope>NUCLEOTIDE SEQUENCE</scope>
    <source>
        <strain evidence="2">NRRL_B-16521</strain>
    </source>
</reference>
<dbReference type="GO" id="GO:0005524">
    <property type="term" value="F:ATP binding"/>
    <property type="evidence" value="ECO:0007669"/>
    <property type="project" value="InterPro"/>
</dbReference>
<dbReference type="RefSeq" id="WP_010353399.1">
    <property type="nucleotide sequence ID" value="NZ_JAGJBY010000001.1"/>
</dbReference>
<evidence type="ECO:0000313" key="2">
    <source>
        <dbReference type="EMBL" id="MDX2966636.1"/>
    </source>
</evidence>
<dbReference type="PANTHER" id="PTHR30448">
    <property type="entry name" value="RNASE ADAPTER PROTEIN RAPZ"/>
    <property type="match status" value="1"/>
</dbReference>
<dbReference type="EMBL" id="JARAWC010000063">
    <property type="protein sequence ID" value="MDX2966636.1"/>
    <property type="molecule type" value="Genomic_DNA"/>
</dbReference>
<protein>
    <submittedName>
        <fullName evidence="2">RNase adapter RapZ</fullName>
    </submittedName>
</protein>
<organism evidence="2 3">
    <name type="scientific">Streptomyces acidiscabies</name>
    <dbReference type="NCBI Taxonomy" id="42234"/>
    <lineage>
        <taxon>Bacteria</taxon>
        <taxon>Bacillati</taxon>
        <taxon>Actinomycetota</taxon>
        <taxon>Actinomycetes</taxon>
        <taxon>Kitasatosporales</taxon>
        <taxon>Streptomycetaceae</taxon>
        <taxon>Streptomyces</taxon>
    </lineage>
</organism>
<dbReference type="InterPro" id="IPR053931">
    <property type="entry name" value="RapZ_C"/>
</dbReference>
<comment type="caution">
    <text evidence="2">The sequence shown here is derived from an EMBL/GenBank/DDBJ whole genome shotgun (WGS) entry which is preliminary data.</text>
</comment>
<evidence type="ECO:0000259" key="1">
    <source>
        <dbReference type="Pfam" id="PF22740"/>
    </source>
</evidence>
<sequence>MASIDLQPLLRVISFGFGHIGTLDETTGAPLAPPQADITLDLRRVLRNPHHDPAMRYLTGLDEVVYEHVRSTPGAESLAYNTALATHILMDQAHPAEFTVAAGCAGGRHRAVGMARMVHGALMEYSRAGAYRVELIHRDVHRPVLPSSKHA</sequence>
<feature type="domain" description="RapZ C-terminal" evidence="1">
    <location>
        <begin position="10"/>
        <end position="141"/>
    </location>
</feature>
<dbReference type="AlphaFoldDB" id="A0AAP6ELH5"/>
<dbReference type="InterPro" id="IPR005337">
    <property type="entry name" value="RapZ-like"/>
</dbReference>
<evidence type="ECO:0000313" key="3">
    <source>
        <dbReference type="Proteomes" id="UP001282288"/>
    </source>
</evidence>